<dbReference type="Proteomes" id="UP001342631">
    <property type="component" value="Unassembled WGS sequence"/>
</dbReference>
<sequence length="129" mass="14023">MHGEGFRVLLYRLLLLLKFVGVVLYGGGLVGALAATTSQERKRAVHAIASPGLVVTWTAGYLLTLQFQLALTEAWIAGGLALSLVSQLSLVAMASRERRTLAGALMAAVPFFLVLVLMIFRPRWPWVDT</sequence>
<feature type="transmembrane region" description="Helical" evidence="1">
    <location>
        <begin position="101"/>
        <end position="120"/>
    </location>
</feature>
<protein>
    <submittedName>
        <fullName evidence="2">Uncharacterized protein</fullName>
    </submittedName>
</protein>
<evidence type="ECO:0000313" key="3">
    <source>
        <dbReference type="Proteomes" id="UP001342631"/>
    </source>
</evidence>
<feature type="transmembrane region" description="Helical" evidence="1">
    <location>
        <begin position="12"/>
        <end position="35"/>
    </location>
</feature>
<organism evidence="2 3">
    <name type="scientific">Corallococcus caeni</name>
    <dbReference type="NCBI Taxonomy" id="3082388"/>
    <lineage>
        <taxon>Bacteria</taxon>
        <taxon>Pseudomonadati</taxon>
        <taxon>Myxococcota</taxon>
        <taxon>Myxococcia</taxon>
        <taxon>Myxococcales</taxon>
        <taxon>Cystobacterineae</taxon>
        <taxon>Myxococcaceae</taxon>
        <taxon>Corallococcus</taxon>
    </lineage>
</organism>
<dbReference type="RefSeq" id="WP_338282647.1">
    <property type="nucleotide sequence ID" value="NZ_BTTX01000012.1"/>
</dbReference>
<reference evidence="2 3" key="1">
    <citation type="journal article" date="2024" name="Arch. Microbiol.">
        <title>Corallococcus caeni sp. nov., a novel myxobacterium isolated from activated sludge.</title>
        <authorList>
            <person name="Tomita S."/>
            <person name="Nakai R."/>
            <person name="Kuroda K."/>
            <person name="Kurashita H."/>
            <person name="Hatamoto M."/>
            <person name="Yamaguchi T."/>
            <person name="Narihiro T."/>
        </authorList>
    </citation>
    <scope>NUCLEOTIDE SEQUENCE [LARGE SCALE GENOMIC DNA]</scope>
    <source>
        <strain evidence="2 3">NO1</strain>
    </source>
</reference>
<comment type="caution">
    <text evidence="2">The sequence shown here is derived from an EMBL/GenBank/DDBJ whole genome shotgun (WGS) entry which is preliminary data.</text>
</comment>
<keyword evidence="1" id="KW-0812">Transmembrane</keyword>
<keyword evidence="3" id="KW-1185">Reference proteome</keyword>
<feature type="transmembrane region" description="Helical" evidence="1">
    <location>
        <begin position="75"/>
        <end position="94"/>
    </location>
</feature>
<evidence type="ECO:0000256" key="1">
    <source>
        <dbReference type="SAM" id="Phobius"/>
    </source>
</evidence>
<gene>
    <name evidence="2" type="ORF">ASNO1_76100</name>
</gene>
<dbReference type="EMBL" id="BTTX01000012">
    <property type="protein sequence ID" value="GMU11356.1"/>
    <property type="molecule type" value="Genomic_DNA"/>
</dbReference>
<proteinExistence type="predicted"/>
<evidence type="ECO:0000313" key="2">
    <source>
        <dbReference type="EMBL" id="GMU11356.1"/>
    </source>
</evidence>
<keyword evidence="1" id="KW-1133">Transmembrane helix</keyword>
<keyword evidence="1" id="KW-0472">Membrane</keyword>
<feature type="transmembrane region" description="Helical" evidence="1">
    <location>
        <begin position="47"/>
        <end position="69"/>
    </location>
</feature>
<name>A0ABQ6R5S4_9BACT</name>
<accession>A0ABQ6R5S4</accession>